<name>A0ABT5NVA1_9PSED</name>
<dbReference type="Proteomes" id="UP001148203">
    <property type="component" value="Unassembled WGS sequence"/>
</dbReference>
<comment type="caution">
    <text evidence="2">The sequence shown here is derived from an EMBL/GenBank/DDBJ whole genome shotgun (WGS) entry which is preliminary data.</text>
</comment>
<keyword evidence="3" id="KW-1185">Reference proteome</keyword>
<reference evidence="2 3" key="1">
    <citation type="submission" date="2022-05" db="EMBL/GenBank/DDBJ databases">
        <title>Novel Pseudomonas spp. Isolated from a Rainbow Trout Aquaculture Facility.</title>
        <authorList>
            <person name="Testerman T."/>
            <person name="Graf J."/>
        </authorList>
    </citation>
    <scope>NUCLEOTIDE SEQUENCE [LARGE SCALE GENOMIC DNA]</scope>
    <source>
        <strain evidence="2 3">ID681</strain>
    </source>
</reference>
<evidence type="ECO:0000313" key="3">
    <source>
        <dbReference type="Proteomes" id="UP001148203"/>
    </source>
</evidence>
<evidence type="ECO:0000313" key="2">
    <source>
        <dbReference type="EMBL" id="MDD0992061.1"/>
    </source>
</evidence>
<dbReference type="RefSeq" id="WP_273910604.1">
    <property type="nucleotide sequence ID" value="NZ_JAMDGX010000030.1"/>
</dbReference>
<keyword evidence="1" id="KW-0732">Signal</keyword>
<feature type="chain" id="PRO_5046390119" evidence="1">
    <location>
        <begin position="25"/>
        <end position="149"/>
    </location>
</feature>
<gene>
    <name evidence="2" type="ORF">M5G11_16135</name>
</gene>
<proteinExistence type="predicted"/>
<sequence length="149" mass="15716">MTVLRVLIGGVLFGLTVFSTVANAGPTVTVTVKNIGVEDAVYTVVTANEASTKQNASPTPEVTVRGGTLTTYRVQSKVSPDANAAMVRYVMGRKVCQFSTTYTLGVGSGGVRVPKWNKTATPSAGAVCTANITSFDATTREWNVEFTMK</sequence>
<feature type="signal peptide" evidence="1">
    <location>
        <begin position="1"/>
        <end position="24"/>
    </location>
</feature>
<protein>
    <submittedName>
        <fullName evidence="2">Uncharacterized protein</fullName>
    </submittedName>
</protein>
<organism evidence="2 3">
    <name type="scientific">Pseudomonas fontis</name>
    <dbReference type="NCBI Taxonomy" id="2942633"/>
    <lineage>
        <taxon>Bacteria</taxon>
        <taxon>Pseudomonadati</taxon>
        <taxon>Pseudomonadota</taxon>
        <taxon>Gammaproteobacteria</taxon>
        <taxon>Pseudomonadales</taxon>
        <taxon>Pseudomonadaceae</taxon>
        <taxon>Pseudomonas</taxon>
    </lineage>
</organism>
<dbReference type="EMBL" id="JAMDGY010000049">
    <property type="protein sequence ID" value="MDD0992061.1"/>
    <property type="molecule type" value="Genomic_DNA"/>
</dbReference>
<evidence type="ECO:0000256" key="1">
    <source>
        <dbReference type="SAM" id="SignalP"/>
    </source>
</evidence>
<accession>A0ABT5NVA1</accession>